<name>A0A7S9DX60_9ALTE</name>
<dbReference type="Proteomes" id="UP000595095">
    <property type="component" value="Chromosome"/>
</dbReference>
<protein>
    <submittedName>
        <fullName evidence="1">DUF748 domain-containing protein</fullName>
    </submittedName>
</protein>
<reference evidence="1 2" key="1">
    <citation type="submission" date="2020-11" db="EMBL/GenBank/DDBJ databases">
        <title>Complete genome sequence for Salinimonas sp. strain G2-b.</title>
        <authorList>
            <person name="Park S.-J."/>
        </authorList>
    </citation>
    <scope>NUCLEOTIDE SEQUENCE [LARGE SCALE GENOMIC DNA]</scope>
    <source>
        <strain evidence="1 2">G2-b</strain>
    </source>
</reference>
<organism evidence="1 2">
    <name type="scientific">Salinimonas marina</name>
    <dbReference type="NCBI Taxonomy" id="2785918"/>
    <lineage>
        <taxon>Bacteria</taxon>
        <taxon>Pseudomonadati</taxon>
        <taxon>Pseudomonadota</taxon>
        <taxon>Gammaproteobacteria</taxon>
        <taxon>Alteromonadales</taxon>
        <taxon>Alteromonadaceae</taxon>
        <taxon>Alteromonas/Salinimonas group</taxon>
        <taxon>Salinimonas</taxon>
    </lineage>
</organism>
<sequence>MVRVSGWVKGLLGLLLVVLAIRIALPYAAQWYINRTLSQPGEYQGRVGDVDLMLWKGAYSLDNLLIIKQGGSLSRPLFQSDSIEFSLLWSALMDGAVVGTVTLRRPEINFIDATDDSQDQVGVSENWLNLASQLFPLQIDKLEIINGRIGFYNPDTAPPIEVALHAINGAAFNLVNSRDLSKDLVARAQFQANTAEQGTLALNAKLDPSTRKPTFDIDVQAKNVALVNFKNLLDTYAPFDLEAGSLELAAELASDDGHLKGYIKPILHDVTVFSWKGDIVEDDDGFFAGIVEAGSALIAEIFENQSEEQIATRIQLSGNLDDPDTPILPAIGAIIENAFINAIQGTVEGSVELEDATRQKQESENQPPADKS</sequence>
<evidence type="ECO:0000313" key="2">
    <source>
        <dbReference type="Proteomes" id="UP000595095"/>
    </source>
</evidence>
<gene>
    <name evidence="1" type="ORF">IT774_16140</name>
</gene>
<accession>A0A7S9DX60</accession>
<dbReference type="KEGG" id="smaa:IT774_16140"/>
<dbReference type="RefSeq" id="WP_195810677.1">
    <property type="nucleotide sequence ID" value="NZ_CP064795.1"/>
</dbReference>
<dbReference type="AlphaFoldDB" id="A0A7S9DX60"/>
<dbReference type="EMBL" id="CP064795">
    <property type="protein sequence ID" value="QPG05591.1"/>
    <property type="molecule type" value="Genomic_DNA"/>
</dbReference>
<evidence type="ECO:0000313" key="1">
    <source>
        <dbReference type="EMBL" id="QPG05591.1"/>
    </source>
</evidence>
<proteinExistence type="predicted"/>
<keyword evidence="2" id="KW-1185">Reference proteome</keyword>